<dbReference type="InterPro" id="IPR000572">
    <property type="entry name" value="OxRdtase_Mopterin-bd_dom"/>
</dbReference>
<dbReference type="KEGG" id="hdn:Hden_1146"/>
<feature type="domain" description="Oxidoreductase molybdopterin-binding" evidence="5">
    <location>
        <begin position="119"/>
        <end position="282"/>
    </location>
</feature>
<evidence type="ECO:0000256" key="2">
    <source>
        <dbReference type="ARBA" id="ARBA00022505"/>
    </source>
</evidence>
<dbReference type="SUPFAM" id="SSF56524">
    <property type="entry name" value="Oxidoreductase molybdopterin-binding domain"/>
    <property type="match status" value="1"/>
</dbReference>
<evidence type="ECO:0000259" key="5">
    <source>
        <dbReference type="Pfam" id="PF00174"/>
    </source>
</evidence>
<dbReference type="RefSeq" id="WP_013215175.1">
    <property type="nucleotide sequence ID" value="NC_014313.1"/>
</dbReference>
<dbReference type="Gene3D" id="2.60.40.650">
    <property type="match status" value="1"/>
</dbReference>
<evidence type="ECO:0000256" key="1">
    <source>
        <dbReference type="ARBA" id="ARBA00001924"/>
    </source>
</evidence>
<dbReference type="Gene3D" id="3.90.420.10">
    <property type="entry name" value="Oxidoreductase, molybdopterin-binding domain"/>
    <property type="match status" value="1"/>
</dbReference>
<evidence type="ECO:0000313" key="8">
    <source>
        <dbReference type="Proteomes" id="UP000002033"/>
    </source>
</evidence>
<dbReference type="GO" id="GO:0030151">
    <property type="term" value="F:molybdenum ion binding"/>
    <property type="evidence" value="ECO:0007669"/>
    <property type="project" value="InterPro"/>
</dbReference>
<dbReference type="InterPro" id="IPR036374">
    <property type="entry name" value="OxRdtase_Mopterin-bd_sf"/>
</dbReference>
<dbReference type="GO" id="GO:0020037">
    <property type="term" value="F:heme binding"/>
    <property type="evidence" value="ECO:0007669"/>
    <property type="project" value="TreeGrafter"/>
</dbReference>
<dbReference type="PRINTS" id="PR00407">
    <property type="entry name" value="EUMOPTERIN"/>
</dbReference>
<protein>
    <submittedName>
        <fullName evidence="7">Oxidoreductase molybdopterin binding protein</fullName>
    </submittedName>
</protein>
<evidence type="ECO:0000259" key="6">
    <source>
        <dbReference type="Pfam" id="PF03404"/>
    </source>
</evidence>
<accession>D8JVS1</accession>
<keyword evidence="3" id="KW-0479">Metal-binding</keyword>
<dbReference type="InterPro" id="IPR014756">
    <property type="entry name" value="Ig_E-set"/>
</dbReference>
<dbReference type="FunFam" id="2.60.40.650:FF:000004">
    <property type="entry name" value="Sulfite oxidase, putative"/>
    <property type="match status" value="1"/>
</dbReference>
<dbReference type="OrthoDB" id="9778777at2"/>
<evidence type="ECO:0000313" key="7">
    <source>
        <dbReference type="EMBL" id="ADJ22960.1"/>
    </source>
</evidence>
<evidence type="ECO:0000256" key="4">
    <source>
        <dbReference type="ARBA" id="ARBA00023002"/>
    </source>
</evidence>
<dbReference type="GO" id="GO:0043546">
    <property type="term" value="F:molybdopterin cofactor binding"/>
    <property type="evidence" value="ECO:0007669"/>
    <property type="project" value="TreeGrafter"/>
</dbReference>
<dbReference type="AlphaFoldDB" id="D8JVS1"/>
<dbReference type="InterPro" id="IPR030835">
    <property type="entry name" value="Sulfite_DH_SoxC"/>
</dbReference>
<feature type="domain" description="Moybdenum cofactor oxidoreductase dimerisation" evidence="6">
    <location>
        <begin position="303"/>
        <end position="408"/>
    </location>
</feature>
<dbReference type="STRING" id="582899.Hden_1146"/>
<dbReference type="GO" id="GO:0006790">
    <property type="term" value="P:sulfur compound metabolic process"/>
    <property type="evidence" value="ECO:0007669"/>
    <property type="project" value="TreeGrafter"/>
</dbReference>
<sequence length="432" mass="47721" precursor="true">MTGKFSDSDLTPIAGGGLLDRRLLLKRGALFAVAAAATAEPARGDAAKPAQAEDFADPAWLHRTGGAFTSYGTPSKYEKYVVRNIGGNREPAGDGVSWTPLEDLEGIVTPSGLHFERHHNGVPDIDPKQHRLVIHGRVRRELMFTIENLLRYPMRSQFLFIECGGNSNAGWHEEPIQRSVGSFHGLVSCSEWTGVPLSILLDEAGVDEGASWVIAEGADANLLNVSLPLSKLMDDAIVGLYQNGERLRPENGYPVRLIVPGWEGITNVKWLRRLHVTDQPSMTRNETAKYTELLPSGIARMFTFVMDAKSLITSPSHGQTLEGPNVYQIRGFAWSGRGKIVKVEVSADAGKSWADALLDEPVMTRCFTRFRMPWHWSGQPAILKSRATDETGYVQPERDVLIKERGRNGYFHYNAIVSWAVDEDGAVTHVYA</sequence>
<dbReference type="Proteomes" id="UP000002033">
    <property type="component" value="Chromosome"/>
</dbReference>
<keyword evidence="2" id="KW-0500">Molybdenum</keyword>
<keyword evidence="8" id="KW-1185">Reference proteome</keyword>
<comment type="cofactor">
    <cofactor evidence="1">
        <name>Mo-molybdopterin</name>
        <dbReference type="ChEBI" id="CHEBI:71302"/>
    </cofactor>
</comment>
<dbReference type="InterPro" id="IPR008335">
    <property type="entry name" value="Mopterin_OxRdtase_euk"/>
</dbReference>
<dbReference type="PROSITE" id="PS51318">
    <property type="entry name" value="TAT"/>
    <property type="match status" value="1"/>
</dbReference>
<name>D8JVS1_HYPDA</name>
<proteinExistence type="predicted"/>
<dbReference type="PANTHER" id="PTHR19372">
    <property type="entry name" value="SULFITE REDUCTASE"/>
    <property type="match status" value="1"/>
</dbReference>
<dbReference type="GO" id="GO:0008482">
    <property type="term" value="F:sulfite oxidase activity"/>
    <property type="evidence" value="ECO:0007669"/>
    <property type="project" value="TreeGrafter"/>
</dbReference>
<dbReference type="SUPFAM" id="SSF81296">
    <property type="entry name" value="E set domains"/>
    <property type="match status" value="1"/>
</dbReference>
<gene>
    <name evidence="7" type="ordered locus">Hden_1146</name>
</gene>
<dbReference type="eggNOG" id="COG2041">
    <property type="taxonomic scope" value="Bacteria"/>
</dbReference>
<dbReference type="Pfam" id="PF03404">
    <property type="entry name" value="Mo-co_dimer"/>
    <property type="match status" value="1"/>
</dbReference>
<dbReference type="PANTHER" id="PTHR19372:SF7">
    <property type="entry name" value="SULFITE OXIDASE, MITOCHONDRIAL"/>
    <property type="match status" value="1"/>
</dbReference>
<organism evidence="7 8">
    <name type="scientific">Hyphomicrobium denitrificans (strain ATCC 51888 / DSM 1869 / NCIMB 11706 / TK 0415)</name>
    <dbReference type="NCBI Taxonomy" id="582899"/>
    <lineage>
        <taxon>Bacteria</taxon>
        <taxon>Pseudomonadati</taxon>
        <taxon>Pseudomonadota</taxon>
        <taxon>Alphaproteobacteria</taxon>
        <taxon>Hyphomicrobiales</taxon>
        <taxon>Hyphomicrobiaceae</taxon>
        <taxon>Hyphomicrobium</taxon>
    </lineage>
</organism>
<dbReference type="InterPro" id="IPR005066">
    <property type="entry name" value="MoCF_OxRdtse_dimer"/>
</dbReference>
<dbReference type="InterPro" id="IPR006311">
    <property type="entry name" value="TAT_signal"/>
</dbReference>
<dbReference type="FunFam" id="3.90.420.10:FF:000006">
    <property type="entry name" value="Sulfur dehydrogenase subunit SoxC"/>
    <property type="match status" value="1"/>
</dbReference>
<dbReference type="NCBIfam" id="TIGR04555">
    <property type="entry name" value="sulfite_DH_soxC"/>
    <property type="match status" value="1"/>
</dbReference>
<evidence type="ECO:0000256" key="3">
    <source>
        <dbReference type="ARBA" id="ARBA00022723"/>
    </source>
</evidence>
<dbReference type="EMBL" id="CP002083">
    <property type="protein sequence ID" value="ADJ22960.1"/>
    <property type="molecule type" value="Genomic_DNA"/>
</dbReference>
<keyword evidence="4" id="KW-0560">Oxidoreductase</keyword>
<dbReference type="Pfam" id="PF00174">
    <property type="entry name" value="Oxidored_molyb"/>
    <property type="match status" value="1"/>
</dbReference>
<reference evidence="8" key="1">
    <citation type="journal article" date="2011" name="J. Bacteriol.">
        <title>Genome sequences of eight morphologically diverse alphaproteobacteria.</title>
        <authorList>
            <consortium name="US DOE Joint Genome Institute"/>
            <person name="Brown P.J."/>
            <person name="Kysela D.T."/>
            <person name="Buechlein A."/>
            <person name="Hemmerich C."/>
            <person name="Brun Y.V."/>
        </authorList>
    </citation>
    <scope>NUCLEOTIDE SEQUENCE [LARGE SCALE GENOMIC DNA]</scope>
    <source>
        <strain evidence="8">ATCC 51888 / DSM 1869 / NCIB 11706 / TK 0415</strain>
    </source>
</reference>
<dbReference type="HOGENOM" id="CLU_003827_5_5_5"/>